<keyword evidence="2" id="KW-1185">Reference proteome</keyword>
<organism evidence="1 2">
    <name type="scientific">Rozella allomycis (strain CSF55)</name>
    <dbReference type="NCBI Taxonomy" id="988480"/>
    <lineage>
        <taxon>Eukaryota</taxon>
        <taxon>Fungi</taxon>
        <taxon>Fungi incertae sedis</taxon>
        <taxon>Cryptomycota</taxon>
        <taxon>Cryptomycota incertae sedis</taxon>
        <taxon>Rozella</taxon>
    </lineage>
</organism>
<accession>A0A075B1G6</accession>
<dbReference type="HOGENOM" id="CLU_2147292_0_0_1"/>
<evidence type="ECO:0000313" key="2">
    <source>
        <dbReference type="Proteomes" id="UP000030755"/>
    </source>
</evidence>
<reference evidence="1 2" key="1">
    <citation type="journal article" date="2013" name="Curr. Biol.">
        <title>Shared signatures of parasitism and phylogenomics unite Cryptomycota and microsporidia.</title>
        <authorList>
            <person name="James T.Y."/>
            <person name="Pelin A."/>
            <person name="Bonen L."/>
            <person name="Ahrendt S."/>
            <person name="Sain D."/>
            <person name="Corradi N."/>
            <person name="Stajich J.E."/>
        </authorList>
    </citation>
    <scope>NUCLEOTIDE SEQUENCE [LARGE SCALE GENOMIC DNA]</scope>
    <source>
        <strain evidence="1 2">CSF55</strain>
    </source>
</reference>
<protein>
    <submittedName>
        <fullName evidence="1">Uncharacterized protein</fullName>
    </submittedName>
</protein>
<dbReference type="EMBL" id="KE560565">
    <property type="protein sequence ID" value="EPZ36388.1"/>
    <property type="molecule type" value="Genomic_DNA"/>
</dbReference>
<name>A0A075B1G6_ROZAC</name>
<gene>
    <name evidence="1" type="ORF">O9G_002889</name>
</gene>
<sequence>MSTLDTLLKIDLELTQCLIAHDKQIQLNSKKFDVLYSSSMELIINNLRTMSIVSIRDRLKELIGVINNFPYVFGLLVFVKENCVDEELRRELQFWSEYVLSLHPSLKEYICS</sequence>
<dbReference type="Proteomes" id="UP000030755">
    <property type="component" value="Unassembled WGS sequence"/>
</dbReference>
<proteinExistence type="predicted"/>
<dbReference type="AlphaFoldDB" id="A0A075B1G6"/>
<evidence type="ECO:0000313" key="1">
    <source>
        <dbReference type="EMBL" id="EPZ36388.1"/>
    </source>
</evidence>